<proteinExistence type="predicted"/>
<gene>
    <name evidence="3" type="ORF">B0H63DRAFT_500415</name>
</gene>
<dbReference type="PANTHER" id="PTHR24148:SF64">
    <property type="entry name" value="HETEROKARYON INCOMPATIBILITY DOMAIN-CONTAINING PROTEIN"/>
    <property type="match status" value="1"/>
</dbReference>
<dbReference type="EMBL" id="JAULSW010000003">
    <property type="protein sequence ID" value="KAK3386641.1"/>
    <property type="molecule type" value="Genomic_DNA"/>
</dbReference>
<evidence type="ECO:0000313" key="3">
    <source>
        <dbReference type="EMBL" id="KAK3386641.1"/>
    </source>
</evidence>
<sequence length="764" mass="85360">MAMCNVQYDNLDNDKKTIRILHLLPGRWTESICCRLQTCSLDDSHSFDALSYVWGNAHDTAPIDVGGSSFQATKNLIAALRRLRSSVEPRALWVDAICINQRDNSEKTQQVQLMARIYETARSVHVFLGESGILDLIPYVDQQAWDDPPRIEWHRDDTMMCETEHLPSKVGVGSRGIVTDMAEAVFAPGPDSPDYDPIDPLDLPMWIVVEPKEGIQEQDRMESFFARQEDAETGSVVKSPLQQLREHQEGAFAIMKMLSNGRCPKSCLRAAADSPAWVGALNVIHHISSLPWWARVWIIQETILPKNEVMVIYGEIVAPISLLEVSGAISPRHYERGICCRAFWDSLPPDQKTSFDAYSQVTSRFESIRVNLGNMKQDQWIDRLRFLLEKTRFNDATDPRDKVYALLGLIENSDSDPVDLIPDYNRPPKDVFTDVAMRLISNNRSLIVILNHELGKTALNDTGLGMPSWVPHWGKTYGIVPPHRLNQRLSLYNAWPPGPGKLPELISKTALLVTARRIDRISAVTSAIDKASTPDLGQTLTTLYEFFGGTTSQGNTPPPPPPKYYRGKSKPRTLLSDAIWRTLLGDQISEIDHSFLSGGLRFRRATGADGAFFRMAHLAMITPVVGNVFFIRARDLGSGDGGVVLFSEEQVEKVVRDAEQNFWYASDGKVFFKTETGFIGSGPPETKVGDGVWIVQGSLVPLVLREAECEGWEGVDGACYQLVGYAYVDGIMDGEAAPKASWKDGIRKVLKRERKNAPRQIHLA</sequence>
<reference evidence="3" key="1">
    <citation type="journal article" date="2023" name="Mol. Phylogenet. Evol.">
        <title>Genome-scale phylogeny and comparative genomics of the fungal order Sordariales.</title>
        <authorList>
            <person name="Hensen N."/>
            <person name="Bonometti L."/>
            <person name="Westerberg I."/>
            <person name="Brannstrom I.O."/>
            <person name="Guillou S."/>
            <person name="Cros-Aarteil S."/>
            <person name="Calhoun S."/>
            <person name="Haridas S."/>
            <person name="Kuo A."/>
            <person name="Mondo S."/>
            <person name="Pangilinan J."/>
            <person name="Riley R."/>
            <person name="LaButti K."/>
            <person name="Andreopoulos B."/>
            <person name="Lipzen A."/>
            <person name="Chen C."/>
            <person name="Yan M."/>
            <person name="Daum C."/>
            <person name="Ng V."/>
            <person name="Clum A."/>
            <person name="Steindorff A."/>
            <person name="Ohm R.A."/>
            <person name="Martin F."/>
            <person name="Silar P."/>
            <person name="Natvig D.O."/>
            <person name="Lalanne C."/>
            <person name="Gautier V."/>
            <person name="Ament-Velasquez S.L."/>
            <person name="Kruys A."/>
            <person name="Hutchinson M.I."/>
            <person name="Powell A.J."/>
            <person name="Barry K."/>
            <person name="Miller A.N."/>
            <person name="Grigoriev I.V."/>
            <person name="Debuchy R."/>
            <person name="Gladieux P."/>
            <person name="Hiltunen Thoren M."/>
            <person name="Johannesson H."/>
        </authorList>
    </citation>
    <scope>NUCLEOTIDE SEQUENCE</scope>
    <source>
        <strain evidence="3">CBS 232.78</strain>
    </source>
</reference>
<dbReference type="InterPro" id="IPR010730">
    <property type="entry name" value="HET"/>
</dbReference>
<organism evidence="3 4">
    <name type="scientific">Podospora didyma</name>
    <dbReference type="NCBI Taxonomy" id="330526"/>
    <lineage>
        <taxon>Eukaryota</taxon>
        <taxon>Fungi</taxon>
        <taxon>Dikarya</taxon>
        <taxon>Ascomycota</taxon>
        <taxon>Pezizomycotina</taxon>
        <taxon>Sordariomycetes</taxon>
        <taxon>Sordariomycetidae</taxon>
        <taxon>Sordariales</taxon>
        <taxon>Podosporaceae</taxon>
        <taxon>Podospora</taxon>
    </lineage>
</organism>
<evidence type="ECO:0000256" key="1">
    <source>
        <dbReference type="SAM" id="MobiDB-lite"/>
    </source>
</evidence>
<reference evidence="3" key="2">
    <citation type="submission" date="2023-06" db="EMBL/GenBank/DDBJ databases">
        <authorList>
            <consortium name="Lawrence Berkeley National Laboratory"/>
            <person name="Haridas S."/>
            <person name="Hensen N."/>
            <person name="Bonometti L."/>
            <person name="Westerberg I."/>
            <person name="Brannstrom I.O."/>
            <person name="Guillou S."/>
            <person name="Cros-Aarteil S."/>
            <person name="Calhoun S."/>
            <person name="Kuo A."/>
            <person name="Mondo S."/>
            <person name="Pangilinan J."/>
            <person name="Riley R."/>
            <person name="LaButti K."/>
            <person name="Andreopoulos B."/>
            <person name="Lipzen A."/>
            <person name="Chen C."/>
            <person name="Yanf M."/>
            <person name="Daum C."/>
            <person name="Ng V."/>
            <person name="Clum A."/>
            <person name="Steindorff A."/>
            <person name="Ohm R."/>
            <person name="Martin F."/>
            <person name="Silar P."/>
            <person name="Natvig D."/>
            <person name="Lalanne C."/>
            <person name="Gautier V."/>
            <person name="Ament-velasquez S.L."/>
            <person name="Kruys A."/>
            <person name="Hutchinson M.I."/>
            <person name="Powell A.J."/>
            <person name="Barry K."/>
            <person name="Miller A.N."/>
            <person name="Grigoriev I.V."/>
            <person name="Debuchy R."/>
            <person name="Gladieux P."/>
            <person name="Thoren M.H."/>
            <person name="Johannesson H."/>
        </authorList>
    </citation>
    <scope>NUCLEOTIDE SEQUENCE</scope>
    <source>
        <strain evidence="3">CBS 232.78</strain>
    </source>
</reference>
<accession>A0AAE0NS27</accession>
<keyword evidence="4" id="KW-1185">Reference proteome</keyword>
<dbReference type="Pfam" id="PF06985">
    <property type="entry name" value="HET"/>
    <property type="match status" value="1"/>
</dbReference>
<dbReference type="AlphaFoldDB" id="A0AAE0NS27"/>
<dbReference type="Proteomes" id="UP001285441">
    <property type="component" value="Unassembled WGS sequence"/>
</dbReference>
<dbReference type="InterPro" id="IPR052895">
    <property type="entry name" value="HetReg/Transcr_Mod"/>
</dbReference>
<comment type="caution">
    <text evidence="3">The sequence shown here is derived from an EMBL/GenBank/DDBJ whole genome shotgun (WGS) entry which is preliminary data.</text>
</comment>
<protein>
    <submittedName>
        <fullName evidence="3">Heterokaryon incompatibility protein-domain-containing protein</fullName>
    </submittedName>
</protein>
<feature type="domain" description="Heterokaryon incompatibility" evidence="2">
    <location>
        <begin position="47"/>
        <end position="153"/>
    </location>
</feature>
<dbReference type="PANTHER" id="PTHR24148">
    <property type="entry name" value="ANKYRIN REPEAT DOMAIN-CONTAINING PROTEIN 39 HOMOLOG-RELATED"/>
    <property type="match status" value="1"/>
</dbReference>
<feature type="region of interest" description="Disordered" evidence="1">
    <location>
        <begin position="548"/>
        <end position="568"/>
    </location>
</feature>
<dbReference type="Pfam" id="PF26639">
    <property type="entry name" value="Het-6_barrel"/>
    <property type="match status" value="1"/>
</dbReference>
<name>A0AAE0NS27_9PEZI</name>
<evidence type="ECO:0000259" key="2">
    <source>
        <dbReference type="Pfam" id="PF06985"/>
    </source>
</evidence>
<evidence type="ECO:0000313" key="4">
    <source>
        <dbReference type="Proteomes" id="UP001285441"/>
    </source>
</evidence>